<gene>
    <name evidence="2" type="ORF">AKO1_011769</name>
</gene>
<dbReference type="EMBL" id="JAOPGA020001138">
    <property type="protein sequence ID" value="KAL0485461.1"/>
    <property type="molecule type" value="Genomic_DNA"/>
</dbReference>
<evidence type="ECO:0000313" key="3">
    <source>
        <dbReference type="Proteomes" id="UP001431209"/>
    </source>
</evidence>
<dbReference type="Pfam" id="PF10188">
    <property type="entry name" value="Oscp1"/>
    <property type="match status" value="1"/>
</dbReference>
<proteinExistence type="predicted"/>
<dbReference type="PANTHER" id="PTHR21439">
    <property type="entry name" value="OXIDORED-NITRO DOMAIN-CONTAINING PROTEIN"/>
    <property type="match status" value="1"/>
</dbReference>
<protein>
    <recommendedName>
        <fullName evidence="4">Protein OSCP1</fullName>
    </recommendedName>
</protein>
<dbReference type="GO" id="GO:0005886">
    <property type="term" value="C:plasma membrane"/>
    <property type="evidence" value="ECO:0007669"/>
    <property type="project" value="TreeGrafter"/>
</dbReference>
<accession>A0AAW2Z8J5</accession>
<organism evidence="2 3">
    <name type="scientific">Acrasis kona</name>
    <dbReference type="NCBI Taxonomy" id="1008807"/>
    <lineage>
        <taxon>Eukaryota</taxon>
        <taxon>Discoba</taxon>
        <taxon>Heterolobosea</taxon>
        <taxon>Tetramitia</taxon>
        <taxon>Eutetramitia</taxon>
        <taxon>Acrasidae</taxon>
        <taxon>Acrasis</taxon>
    </lineage>
</organism>
<sequence length="376" mass="42137">MSQYAMPFLIFNLGGEMIYILEQRLQAQNISAEKSRKVISDVTKTMFNQQFVQELVKPQKLYNSESVREIFNKLAHSSIMKLSTASMDKLYDLMLMGFKHAIVECKQPQELLQVTLNHFDSIERLLAGGDAEPMDCLTHAITSMLEVSTKMGIYDYYLLRHKLACFFQDKNVKVSLFLTSGVQNRNDGSFVLSVGNICPYGFDSPGSVRYFSEQLPSESDKISHPLERCKVDESLNYLDTTKRSSKHGLNLYMQKDSNVSHAPQQTVVAPTDTKQAQTPEQKKSTQTHLELNYLASLIGGANSATKDDSKFKINLFPDNNAAETDANEASKSSDHEVITFDQKQAKSTALSGLMDEAESTSNNQDDDLLDLMDSAN</sequence>
<evidence type="ECO:0000256" key="1">
    <source>
        <dbReference type="SAM" id="MobiDB-lite"/>
    </source>
</evidence>
<reference evidence="2 3" key="1">
    <citation type="submission" date="2024-03" db="EMBL/GenBank/DDBJ databases">
        <title>The Acrasis kona genome and developmental transcriptomes reveal deep origins of eukaryotic multicellular pathways.</title>
        <authorList>
            <person name="Sheikh S."/>
            <person name="Fu C.-J."/>
            <person name="Brown M.W."/>
            <person name="Baldauf S.L."/>
        </authorList>
    </citation>
    <scope>NUCLEOTIDE SEQUENCE [LARGE SCALE GENOMIC DNA]</scope>
    <source>
        <strain evidence="2 3">ATCC MYA-3509</strain>
    </source>
</reference>
<dbReference type="PANTHER" id="PTHR21439:SF0">
    <property type="entry name" value="PROTEIN OSCP1"/>
    <property type="match status" value="1"/>
</dbReference>
<feature type="region of interest" description="Disordered" evidence="1">
    <location>
        <begin position="348"/>
        <end position="376"/>
    </location>
</feature>
<dbReference type="GO" id="GO:0005737">
    <property type="term" value="C:cytoplasm"/>
    <property type="evidence" value="ECO:0007669"/>
    <property type="project" value="TreeGrafter"/>
</dbReference>
<evidence type="ECO:0000313" key="2">
    <source>
        <dbReference type="EMBL" id="KAL0485461.1"/>
    </source>
</evidence>
<name>A0AAW2Z8J5_9EUKA</name>
<dbReference type="InterPro" id="IPR019332">
    <property type="entry name" value="OSCP1"/>
</dbReference>
<dbReference type="Proteomes" id="UP001431209">
    <property type="component" value="Unassembled WGS sequence"/>
</dbReference>
<feature type="region of interest" description="Disordered" evidence="1">
    <location>
        <begin position="257"/>
        <end position="286"/>
    </location>
</feature>
<evidence type="ECO:0008006" key="4">
    <source>
        <dbReference type="Google" id="ProtNLM"/>
    </source>
</evidence>
<keyword evidence="3" id="KW-1185">Reference proteome</keyword>
<comment type="caution">
    <text evidence="2">The sequence shown here is derived from an EMBL/GenBank/DDBJ whole genome shotgun (WGS) entry which is preliminary data.</text>
</comment>
<dbReference type="AlphaFoldDB" id="A0AAW2Z8J5"/>